<feature type="compositionally biased region" description="Polar residues" evidence="7">
    <location>
        <begin position="260"/>
        <end position="269"/>
    </location>
</feature>
<dbReference type="GO" id="GO:0017038">
    <property type="term" value="P:protein import"/>
    <property type="evidence" value="ECO:0007669"/>
    <property type="project" value="TreeGrafter"/>
</dbReference>
<feature type="region of interest" description="Disordered" evidence="7">
    <location>
        <begin position="225"/>
        <end position="269"/>
    </location>
</feature>
<feature type="transmembrane region" description="Helical" evidence="8">
    <location>
        <begin position="165"/>
        <end position="188"/>
    </location>
</feature>
<dbReference type="AlphaFoldDB" id="A0A524RP02"/>
<comment type="subcellular location">
    <subcellularLocation>
        <location evidence="1">Cell membrane</location>
        <topology evidence="1">Multi-pass membrane protein</topology>
    </subcellularLocation>
    <subcellularLocation>
        <location evidence="6">Membrane</location>
        <topology evidence="6">Multi-pass membrane protein</topology>
    </subcellularLocation>
</comment>
<keyword evidence="4 8" id="KW-1133">Transmembrane helix</keyword>
<evidence type="ECO:0000256" key="3">
    <source>
        <dbReference type="ARBA" id="ARBA00022692"/>
    </source>
</evidence>
<dbReference type="GO" id="GO:0005886">
    <property type="term" value="C:plasma membrane"/>
    <property type="evidence" value="ECO:0007669"/>
    <property type="project" value="UniProtKB-SubCell"/>
</dbReference>
<comment type="caution">
    <text evidence="10">The sequence shown here is derived from an EMBL/GenBank/DDBJ whole genome shotgun (WGS) entry which is preliminary data.</text>
</comment>
<dbReference type="InterPro" id="IPR002898">
    <property type="entry name" value="MotA_ExbB_proton_chnl"/>
</dbReference>
<keyword evidence="6" id="KW-0653">Protein transport</keyword>
<feature type="transmembrane region" description="Helical" evidence="8">
    <location>
        <begin position="20"/>
        <end position="44"/>
    </location>
</feature>
<dbReference type="InterPro" id="IPR050790">
    <property type="entry name" value="ExbB/TolQ_transport"/>
</dbReference>
<evidence type="ECO:0000259" key="9">
    <source>
        <dbReference type="Pfam" id="PF01618"/>
    </source>
</evidence>
<evidence type="ECO:0000256" key="8">
    <source>
        <dbReference type="SAM" id="Phobius"/>
    </source>
</evidence>
<evidence type="ECO:0000256" key="1">
    <source>
        <dbReference type="ARBA" id="ARBA00004651"/>
    </source>
</evidence>
<evidence type="ECO:0000313" key="10">
    <source>
        <dbReference type="EMBL" id="TGG93066.1"/>
    </source>
</evidence>
<name>A0A524RP02_9CHRO</name>
<evidence type="ECO:0000256" key="7">
    <source>
        <dbReference type="SAM" id="MobiDB-lite"/>
    </source>
</evidence>
<keyword evidence="2" id="KW-1003">Cell membrane</keyword>
<dbReference type="EMBL" id="SRMO01000054">
    <property type="protein sequence ID" value="TGG93066.1"/>
    <property type="molecule type" value="Genomic_DNA"/>
</dbReference>
<gene>
    <name evidence="10" type="ORF">ERJ67_04725</name>
</gene>
<feature type="domain" description="MotA/TolQ/ExbB proton channel" evidence="9">
    <location>
        <begin position="85"/>
        <end position="202"/>
    </location>
</feature>
<evidence type="ECO:0000256" key="6">
    <source>
        <dbReference type="RuleBase" id="RU004057"/>
    </source>
</evidence>
<dbReference type="Pfam" id="PF01618">
    <property type="entry name" value="MotA_ExbB"/>
    <property type="match status" value="1"/>
</dbReference>
<accession>A0A524RP02</accession>
<protein>
    <submittedName>
        <fullName evidence="10">MotA/TolQ/ExbB proton channel family protein</fullName>
    </submittedName>
</protein>
<reference evidence="10 11" key="1">
    <citation type="journal article" date="2019" name="mSystems">
        <title>Life at home and on the roam: Genomic adaptions reflect the dual lifestyle of an intracellular, facultative symbiont.</title>
        <authorList>
            <person name="Burgsdorf I."/>
        </authorList>
    </citation>
    <scope>NUCLEOTIDE SEQUENCE [LARGE SCALE GENOMIC DNA]</scope>
    <source>
        <strain evidence="10">277cV</strain>
    </source>
</reference>
<organism evidence="10 11">
    <name type="scientific">Aphanocapsa feldmannii 277cV</name>
    <dbReference type="NCBI Taxonomy" id="2507553"/>
    <lineage>
        <taxon>Bacteria</taxon>
        <taxon>Bacillati</taxon>
        <taxon>Cyanobacteriota</taxon>
        <taxon>Cyanophyceae</taxon>
        <taxon>Oscillatoriophycideae</taxon>
        <taxon>Chroococcales</taxon>
        <taxon>Microcystaceae</taxon>
        <taxon>Aphanocapsa</taxon>
    </lineage>
</organism>
<evidence type="ECO:0000256" key="4">
    <source>
        <dbReference type="ARBA" id="ARBA00022989"/>
    </source>
</evidence>
<proteinExistence type="inferred from homology"/>
<keyword evidence="3 8" id="KW-0812">Transmembrane</keyword>
<feature type="transmembrane region" description="Helical" evidence="8">
    <location>
        <begin position="124"/>
        <end position="145"/>
    </location>
</feature>
<evidence type="ECO:0000313" key="11">
    <source>
        <dbReference type="Proteomes" id="UP000317990"/>
    </source>
</evidence>
<dbReference type="PANTHER" id="PTHR30625">
    <property type="entry name" value="PROTEIN TOLQ"/>
    <property type="match status" value="1"/>
</dbReference>
<keyword evidence="5 8" id="KW-0472">Membrane</keyword>
<keyword evidence="6" id="KW-0813">Transport</keyword>
<sequence>MLTIPILFSMIEQISEWIEFGGPVLIILVCMSVIALTIILAKLWQFQSIQLSRLKPIRQALDLHLAGKSDKALALIQGSRNPAAATLAQAIRGKIRQLPDVIIREEIERYSDDVLESLHGGFRLLEMIASLAPLLGLLGTVLGMIEAFRQLELSGSNIDPASLSGGIWEALLTTAAGLTVAIPVVAILNRLEHRVDRFARMMTSLVTRVFTQDLSADWFDRSGSSAQVMSPQPEQHLGAMPPEELAASYQQGASHEAIRSQGQKDSTDP</sequence>
<evidence type="ECO:0000256" key="5">
    <source>
        <dbReference type="ARBA" id="ARBA00023136"/>
    </source>
</evidence>
<dbReference type="PANTHER" id="PTHR30625:SF11">
    <property type="entry name" value="MOTA_TOLQ_EXBB PROTON CHANNEL DOMAIN-CONTAINING PROTEIN"/>
    <property type="match status" value="1"/>
</dbReference>
<evidence type="ECO:0000256" key="2">
    <source>
        <dbReference type="ARBA" id="ARBA00022475"/>
    </source>
</evidence>
<dbReference type="Proteomes" id="UP000317990">
    <property type="component" value="Unassembled WGS sequence"/>
</dbReference>
<comment type="similarity">
    <text evidence="6">Belongs to the exbB/tolQ family.</text>
</comment>